<organism evidence="1 2">
    <name type="scientific">Riemerella anatipestifer</name>
    <name type="common">Moraxella anatipestifer</name>
    <dbReference type="NCBI Taxonomy" id="34085"/>
    <lineage>
        <taxon>Bacteria</taxon>
        <taxon>Pseudomonadati</taxon>
        <taxon>Bacteroidota</taxon>
        <taxon>Flavobacteriia</taxon>
        <taxon>Flavobacteriales</taxon>
        <taxon>Weeksellaceae</taxon>
        <taxon>Riemerella</taxon>
    </lineage>
</organism>
<gene>
    <name evidence="1" type="ORF">PG303_08905</name>
</gene>
<dbReference type="EMBL" id="JAQZHK010000007">
    <property type="protein sequence ID" value="MDY3513332.1"/>
    <property type="molecule type" value="Genomic_DNA"/>
</dbReference>
<sequence>MLSLMNRSKISDYKIKKIIKCFCSD</sequence>
<reference evidence="1" key="1">
    <citation type="submission" date="2023-01" db="EMBL/GenBank/DDBJ databases">
        <title>Genome-based studies on antimicrobial resistance profiles of Riemerella anatipestifer in China, 1994 to 2021.</title>
        <authorList>
            <person name="Yang Z."/>
            <person name="Zhu D."/>
        </authorList>
    </citation>
    <scope>NUCLEOTIDE SEQUENCE</scope>
    <source>
        <strain evidence="1">RCAD1218</strain>
    </source>
</reference>
<accession>A0AAP6HF24</accession>
<comment type="caution">
    <text evidence="1">The sequence shown here is derived from an EMBL/GenBank/DDBJ whole genome shotgun (WGS) entry which is preliminary data.</text>
</comment>
<evidence type="ECO:0000313" key="1">
    <source>
        <dbReference type="EMBL" id="MDY3513332.1"/>
    </source>
</evidence>
<name>A0AAP6HF24_RIEAN</name>
<dbReference type="AlphaFoldDB" id="A0AAP6HF24"/>
<protein>
    <submittedName>
        <fullName evidence="1">IS1595 family transposase</fullName>
    </submittedName>
</protein>
<proteinExistence type="predicted"/>
<feature type="non-terminal residue" evidence="1">
    <location>
        <position position="25"/>
    </location>
</feature>
<dbReference type="Proteomes" id="UP001284033">
    <property type="component" value="Unassembled WGS sequence"/>
</dbReference>
<evidence type="ECO:0000313" key="2">
    <source>
        <dbReference type="Proteomes" id="UP001284033"/>
    </source>
</evidence>